<feature type="compositionally biased region" description="Acidic residues" evidence="1">
    <location>
        <begin position="35"/>
        <end position="44"/>
    </location>
</feature>
<proteinExistence type="predicted"/>
<keyword evidence="3" id="KW-1185">Reference proteome</keyword>
<feature type="region of interest" description="Disordered" evidence="1">
    <location>
        <begin position="31"/>
        <end position="50"/>
    </location>
</feature>
<sequence length="200" mass="21058">MTSSSSSCARGGARRLVRGMMGGVDVLERMPEPAAVDDNDDGDEVGATGIPDNLRMAASRRAVRLISFDPSPGLLEAAAVHSSGGIGPRPATCSVSNPSLDASTLAHMSRDDVTLKLERSASVTGGSDLAALVEETEPRLNEKDEEDGEAVLGGLDEAAADEEGWTNGGYWVLLNADMMAWTECVEFLKTSYCYVVTCVE</sequence>
<protein>
    <submittedName>
        <fullName evidence="2">Uncharacterized protein</fullName>
    </submittedName>
</protein>
<dbReference type="AlphaFoldDB" id="A0A1Y2HFM2"/>
<name>A0A1Y2HFM2_9FUNG</name>
<accession>A0A1Y2HFM2</accession>
<reference evidence="2 3" key="1">
    <citation type="submission" date="2016-07" db="EMBL/GenBank/DDBJ databases">
        <title>Pervasive Adenine N6-methylation of Active Genes in Fungi.</title>
        <authorList>
            <consortium name="DOE Joint Genome Institute"/>
            <person name="Mondo S.J."/>
            <person name="Dannebaum R.O."/>
            <person name="Kuo R.C."/>
            <person name="Labutti K."/>
            <person name="Haridas S."/>
            <person name="Kuo A."/>
            <person name="Salamov A."/>
            <person name="Ahrendt S.R."/>
            <person name="Lipzen A."/>
            <person name="Sullivan W."/>
            <person name="Andreopoulos W.B."/>
            <person name="Clum A."/>
            <person name="Lindquist E."/>
            <person name="Daum C."/>
            <person name="Ramamoorthy G.K."/>
            <person name="Gryganskyi A."/>
            <person name="Culley D."/>
            <person name="Magnuson J.K."/>
            <person name="James T.Y."/>
            <person name="O'Malley M.A."/>
            <person name="Stajich J.E."/>
            <person name="Spatafora J.W."/>
            <person name="Visel A."/>
            <person name="Grigoriev I.V."/>
        </authorList>
    </citation>
    <scope>NUCLEOTIDE SEQUENCE [LARGE SCALE GENOMIC DNA]</scope>
    <source>
        <strain evidence="2 3">PL171</strain>
    </source>
</reference>
<dbReference type="Proteomes" id="UP000193411">
    <property type="component" value="Unassembled WGS sequence"/>
</dbReference>
<evidence type="ECO:0000256" key="1">
    <source>
        <dbReference type="SAM" id="MobiDB-lite"/>
    </source>
</evidence>
<organism evidence="2 3">
    <name type="scientific">Catenaria anguillulae PL171</name>
    <dbReference type="NCBI Taxonomy" id="765915"/>
    <lineage>
        <taxon>Eukaryota</taxon>
        <taxon>Fungi</taxon>
        <taxon>Fungi incertae sedis</taxon>
        <taxon>Blastocladiomycota</taxon>
        <taxon>Blastocladiomycetes</taxon>
        <taxon>Blastocladiales</taxon>
        <taxon>Catenariaceae</taxon>
        <taxon>Catenaria</taxon>
    </lineage>
</organism>
<comment type="caution">
    <text evidence="2">The sequence shown here is derived from an EMBL/GenBank/DDBJ whole genome shotgun (WGS) entry which is preliminary data.</text>
</comment>
<dbReference type="EMBL" id="MCFL01000036">
    <property type="protein sequence ID" value="ORZ33388.1"/>
    <property type="molecule type" value="Genomic_DNA"/>
</dbReference>
<evidence type="ECO:0000313" key="2">
    <source>
        <dbReference type="EMBL" id="ORZ33388.1"/>
    </source>
</evidence>
<gene>
    <name evidence="2" type="ORF">BCR44DRAFT_1438385</name>
</gene>
<evidence type="ECO:0000313" key="3">
    <source>
        <dbReference type="Proteomes" id="UP000193411"/>
    </source>
</evidence>